<feature type="signal peptide" evidence="1">
    <location>
        <begin position="1"/>
        <end position="20"/>
    </location>
</feature>
<reference evidence="2" key="2">
    <citation type="submission" date="2020-11" db="EMBL/GenBank/DDBJ databases">
        <authorList>
            <consortium name="DOE Joint Genome Institute"/>
            <person name="Kuo A."/>
            <person name="Miyauchi S."/>
            <person name="Kiss E."/>
            <person name="Drula E."/>
            <person name="Kohler A."/>
            <person name="Sanchez-Garcia M."/>
            <person name="Andreopoulos B."/>
            <person name="Barry K.W."/>
            <person name="Bonito G."/>
            <person name="Buee M."/>
            <person name="Carver A."/>
            <person name="Chen C."/>
            <person name="Cichocki N."/>
            <person name="Clum A."/>
            <person name="Culley D."/>
            <person name="Crous P.W."/>
            <person name="Fauchery L."/>
            <person name="Girlanda M."/>
            <person name="Hayes R."/>
            <person name="Keri Z."/>
            <person name="Labutti K."/>
            <person name="Lipzen A."/>
            <person name="Lombard V."/>
            <person name="Magnuson J."/>
            <person name="Maillard F."/>
            <person name="Morin E."/>
            <person name="Murat C."/>
            <person name="Nolan M."/>
            <person name="Ohm R."/>
            <person name="Pangilinan J."/>
            <person name="Pereira M."/>
            <person name="Perotto S."/>
            <person name="Peter M."/>
            <person name="Riley R."/>
            <person name="Sitrit Y."/>
            <person name="Stielow B."/>
            <person name="Szollosi G."/>
            <person name="Zifcakova L."/>
            <person name="Stursova M."/>
            <person name="Spatafora J.W."/>
            <person name="Tedersoo L."/>
            <person name="Vaario L.-M."/>
            <person name="Yamada A."/>
            <person name="Yan M."/>
            <person name="Wang P."/>
            <person name="Xu J."/>
            <person name="Bruns T."/>
            <person name="Baldrian P."/>
            <person name="Vilgalys R."/>
            <person name="Henrissat B."/>
            <person name="Grigoriev I.V."/>
            <person name="Hibbett D."/>
            <person name="Nagy L.G."/>
            <person name="Martin F.M."/>
        </authorList>
    </citation>
    <scope>NUCLEOTIDE SEQUENCE</scope>
    <source>
        <strain evidence="2">UH-Tt-Lm1</strain>
    </source>
</reference>
<dbReference type="OrthoDB" id="3342934at2759"/>
<sequence length="157" mass="16707">MHMLFRIFSFLAFVVTYVAAETHTVSFDNRCGHGTPTLIYQGKIVSTGEPYVSDGTLSGIAYLQTGYCNFNGENCTLVETTLTNPTCAGCGSSTDISLIQPHVFSVATGFKYEGGCDGSGANCGAPDCTSAFRESTDTYVQVACQENNVNLVITFCA</sequence>
<accession>A0A9P6HCC7</accession>
<gene>
    <name evidence="2" type="ORF">BJ322DRAFT_1141931</name>
</gene>
<dbReference type="AlphaFoldDB" id="A0A9P6HCC7"/>
<evidence type="ECO:0000313" key="3">
    <source>
        <dbReference type="Proteomes" id="UP000736335"/>
    </source>
</evidence>
<organism evidence="2 3">
    <name type="scientific">Thelephora terrestris</name>
    <dbReference type="NCBI Taxonomy" id="56493"/>
    <lineage>
        <taxon>Eukaryota</taxon>
        <taxon>Fungi</taxon>
        <taxon>Dikarya</taxon>
        <taxon>Basidiomycota</taxon>
        <taxon>Agaricomycotina</taxon>
        <taxon>Agaricomycetes</taxon>
        <taxon>Thelephorales</taxon>
        <taxon>Thelephoraceae</taxon>
        <taxon>Thelephora</taxon>
    </lineage>
</organism>
<evidence type="ECO:0008006" key="4">
    <source>
        <dbReference type="Google" id="ProtNLM"/>
    </source>
</evidence>
<keyword evidence="1" id="KW-0732">Signal</keyword>
<name>A0A9P6HCC7_9AGAM</name>
<proteinExistence type="predicted"/>
<evidence type="ECO:0000256" key="1">
    <source>
        <dbReference type="SAM" id="SignalP"/>
    </source>
</evidence>
<dbReference type="EMBL" id="WIUZ02000009">
    <property type="protein sequence ID" value="KAF9783711.1"/>
    <property type="molecule type" value="Genomic_DNA"/>
</dbReference>
<comment type="caution">
    <text evidence="2">The sequence shown here is derived from an EMBL/GenBank/DDBJ whole genome shotgun (WGS) entry which is preliminary data.</text>
</comment>
<evidence type="ECO:0000313" key="2">
    <source>
        <dbReference type="EMBL" id="KAF9783711.1"/>
    </source>
</evidence>
<reference evidence="2" key="1">
    <citation type="journal article" date="2020" name="Nat. Commun.">
        <title>Large-scale genome sequencing of mycorrhizal fungi provides insights into the early evolution of symbiotic traits.</title>
        <authorList>
            <person name="Miyauchi S."/>
            <person name="Kiss E."/>
            <person name="Kuo A."/>
            <person name="Drula E."/>
            <person name="Kohler A."/>
            <person name="Sanchez-Garcia M."/>
            <person name="Morin E."/>
            <person name="Andreopoulos B."/>
            <person name="Barry K.W."/>
            <person name="Bonito G."/>
            <person name="Buee M."/>
            <person name="Carver A."/>
            <person name="Chen C."/>
            <person name="Cichocki N."/>
            <person name="Clum A."/>
            <person name="Culley D."/>
            <person name="Crous P.W."/>
            <person name="Fauchery L."/>
            <person name="Girlanda M."/>
            <person name="Hayes R.D."/>
            <person name="Keri Z."/>
            <person name="LaButti K."/>
            <person name="Lipzen A."/>
            <person name="Lombard V."/>
            <person name="Magnuson J."/>
            <person name="Maillard F."/>
            <person name="Murat C."/>
            <person name="Nolan M."/>
            <person name="Ohm R.A."/>
            <person name="Pangilinan J."/>
            <person name="Pereira M.F."/>
            <person name="Perotto S."/>
            <person name="Peter M."/>
            <person name="Pfister S."/>
            <person name="Riley R."/>
            <person name="Sitrit Y."/>
            <person name="Stielow J.B."/>
            <person name="Szollosi G."/>
            <person name="Zifcakova L."/>
            <person name="Stursova M."/>
            <person name="Spatafora J.W."/>
            <person name="Tedersoo L."/>
            <person name="Vaario L.M."/>
            <person name="Yamada A."/>
            <person name="Yan M."/>
            <person name="Wang P."/>
            <person name="Xu J."/>
            <person name="Bruns T."/>
            <person name="Baldrian P."/>
            <person name="Vilgalys R."/>
            <person name="Dunand C."/>
            <person name="Henrissat B."/>
            <person name="Grigoriev I.V."/>
            <person name="Hibbett D."/>
            <person name="Nagy L.G."/>
            <person name="Martin F.M."/>
        </authorList>
    </citation>
    <scope>NUCLEOTIDE SEQUENCE</scope>
    <source>
        <strain evidence="2">UH-Tt-Lm1</strain>
    </source>
</reference>
<protein>
    <recommendedName>
        <fullName evidence="4">Glycopeptide</fullName>
    </recommendedName>
</protein>
<feature type="chain" id="PRO_5040495087" description="Glycopeptide" evidence="1">
    <location>
        <begin position="21"/>
        <end position="157"/>
    </location>
</feature>
<dbReference type="Proteomes" id="UP000736335">
    <property type="component" value="Unassembled WGS sequence"/>
</dbReference>
<keyword evidence="3" id="KW-1185">Reference proteome</keyword>